<organism evidence="2 3">
    <name type="scientific">Jhaorihella thermophila</name>
    <dbReference type="NCBI Taxonomy" id="488547"/>
    <lineage>
        <taxon>Bacteria</taxon>
        <taxon>Pseudomonadati</taxon>
        <taxon>Pseudomonadota</taxon>
        <taxon>Alphaproteobacteria</taxon>
        <taxon>Rhodobacterales</taxon>
        <taxon>Paracoccaceae</taxon>
        <taxon>Jhaorihella</taxon>
    </lineage>
</organism>
<keyword evidence="3" id="KW-1185">Reference proteome</keyword>
<sequence>MKPGAERFGGPSERNPRESTRSAPETGQGPRSGSTCDRTEPLVRRAGPRVRPQAQKHGAPAIVRPLAQAVVRSLLQSIVAAHANRRELQEPALNRAGSAGGWSVQVARPWSGFPYPRHVHLTFLLDDNHGRLDGPAALVSAGRSFGDDFHGKLPRFSDRASKVGLFGRFLSRASLRISTSRLLPPSWHSSSRMRDFISRSVLLPVTPSSPVSAILPAPASVRASYTEDRAPQHFGGHHRKCSCGHTGPPPRSEASRMRPNADGGHHR</sequence>
<dbReference type="AlphaFoldDB" id="A0A1H5VZ45"/>
<evidence type="ECO:0000256" key="1">
    <source>
        <dbReference type="SAM" id="MobiDB-lite"/>
    </source>
</evidence>
<evidence type="ECO:0000313" key="3">
    <source>
        <dbReference type="Proteomes" id="UP000236742"/>
    </source>
</evidence>
<protein>
    <submittedName>
        <fullName evidence="2">Uncharacterized protein</fullName>
    </submittedName>
</protein>
<reference evidence="2 3" key="1">
    <citation type="submission" date="2016-10" db="EMBL/GenBank/DDBJ databases">
        <authorList>
            <person name="de Groot N.N."/>
        </authorList>
    </citation>
    <scope>NUCLEOTIDE SEQUENCE [LARGE SCALE GENOMIC DNA]</scope>
    <source>
        <strain evidence="2 3">DSM 23413</strain>
    </source>
</reference>
<name>A0A1H5VZ45_9RHOB</name>
<gene>
    <name evidence="2" type="ORF">SAMN05421751_10725</name>
</gene>
<evidence type="ECO:0000313" key="2">
    <source>
        <dbReference type="EMBL" id="SEF92549.1"/>
    </source>
</evidence>
<accession>A0A1H5VZ45</accession>
<dbReference type="Proteomes" id="UP000236742">
    <property type="component" value="Unassembled WGS sequence"/>
</dbReference>
<dbReference type="EMBL" id="FNVD01000007">
    <property type="protein sequence ID" value="SEF92549.1"/>
    <property type="molecule type" value="Genomic_DNA"/>
</dbReference>
<proteinExistence type="predicted"/>
<feature type="region of interest" description="Disordered" evidence="1">
    <location>
        <begin position="1"/>
        <end position="59"/>
    </location>
</feature>
<feature type="compositionally biased region" description="Polar residues" evidence="1">
    <location>
        <begin position="21"/>
        <end position="36"/>
    </location>
</feature>
<feature type="region of interest" description="Disordered" evidence="1">
    <location>
        <begin position="230"/>
        <end position="267"/>
    </location>
</feature>